<dbReference type="CDD" id="cd02440">
    <property type="entry name" value="AdoMet_MTases"/>
    <property type="match status" value="1"/>
</dbReference>
<protein>
    <submittedName>
        <fullName evidence="2">Methylase involved in ubiquinone/menaquinone biosynthesis [Sulfuricella denitrificans skB26]</fullName>
    </submittedName>
</protein>
<keyword evidence="2" id="KW-0808">Transferase</keyword>
<sequence length="268" mass="28608">MTSRSWHAERVATPTFWSSGRYDAVGERIAPIAGQVVDAAASRHPLRDAAVVDLACGTGSAALSAAARGAQVTGVDLTPELLEIAAGRDGASSVRWHTGDASDTGLPAASFDVAVSNMGTVFVDPEKQVAELIRLLKPGGVLAFSSWVRDTHNPLFDPVIAVLGPPAASAFSPDQWGDADIATERLSAFDDVDIVRGRHRWEFESMAAAMHFLTAESPMHVETFRRAEPRQRDRLAAEFEQAMRPHLDASGTVAFTSSYAVITAVLRG</sequence>
<dbReference type="EMBL" id="UEGS01000001">
    <property type="protein sequence ID" value="SRX80696.1"/>
    <property type="molecule type" value="Genomic_DNA"/>
</dbReference>
<dbReference type="InterPro" id="IPR013216">
    <property type="entry name" value="Methyltransf_11"/>
</dbReference>
<feature type="domain" description="Methyltransferase type 11" evidence="1">
    <location>
        <begin position="52"/>
        <end position="144"/>
    </location>
</feature>
<dbReference type="InterPro" id="IPR029063">
    <property type="entry name" value="SAM-dependent_MTases_sf"/>
</dbReference>
<accession>A0A375YHV5</accession>
<dbReference type="GO" id="GO:0032259">
    <property type="term" value="P:methylation"/>
    <property type="evidence" value="ECO:0007669"/>
    <property type="project" value="UniProtKB-KW"/>
</dbReference>
<dbReference type="PANTHER" id="PTHR43591:SF24">
    <property type="entry name" value="2-METHOXY-6-POLYPRENYL-1,4-BENZOQUINOL METHYLASE, MITOCHONDRIAL"/>
    <property type="match status" value="1"/>
</dbReference>
<keyword evidence="2" id="KW-0489">Methyltransferase</keyword>
<name>A0A375YHV5_MYCPF</name>
<evidence type="ECO:0000313" key="2">
    <source>
        <dbReference type="EMBL" id="SRX80696.1"/>
    </source>
</evidence>
<evidence type="ECO:0000259" key="1">
    <source>
        <dbReference type="Pfam" id="PF08241"/>
    </source>
</evidence>
<dbReference type="AlphaFoldDB" id="A0A375YHV5"/>
<dbReference type="GO" id="GO:0008757">
    <property type="term" value="F:S-adenosylmethionine-dependent methyltransferase activity"/>
    <property type="evidence" value="ECO:0007669"/>
    <property type="project" value="InterPro"/>
</dbReference>
<evidence type="ECO:0000313" key="3">
    <source>
        <dbReference type="Proteomes" id="UP000252008"/>
    </source>
</evidence>
<dbReference type="SUPFAM" id="SSF53335">
    <property type="entry name" value="S-adenosyl-L-methionine-dependent methyltransferases"/>
    <property type="match status" value="1"/>
</dbReference>
<dbReference type="STRING" id="39692.BST38_09785"/>
<dbReference type="Gene3D" id="3.40.50.150">
    <property type="entry name" value="Vaccinia Virus protein VP39"/>
    <property type="match status" value="1"/>
</dbReference>
<reference evidence="2 3" key="1">
    <citation type="submission" date="2018-05" db="EMBL/GenBank/DDBJ databases">
        <authorList>
            <consortium name="IHU Genomes"/>
        </authorList>
    </citation>
    <scope>NUCLEOTIDE SEQUENCE [LARGE SCALE GENOMIC DNA]</scope>
    <source>
        <strain evidence="2 3">P7335</strain>
    </source>
</reference>
<keyword evidence="3" id="KW-1185">Reference proteome</keyword>
<keyword evidence="2" id="KW-0830">Ubiquinone</keyword>
<proteinExistence type="predicted"/>
<dbReference type="Proteomes" id="UP000252008">
    <property type="component" value="Unassembled WGS sequence"/>
</dbReference>
<gene>
    <name evidence="2" type="ORF">MPP7335_02440</name>
</gene>
<dbReference type="PANTHER" id="PTHR43591">
    <property type="entry name" value="METHYLTRANSFERASE"/>
    <property type="match status" value="1"/>
</dbReference>
<organism evidence="2 3">
    <name type="scientific">Mycolicibacterium parafortuitum</name>
    <name type="common">Mycobacterium parafortuitum</name>
    <dbReference type="NCBI Taxonomy" id="39692"/>
    <lineage>
        <taxon>Bacteria</taxon>
        <taxon>Bacillati</taxon>
        <taxon>Actinomycetota</taxon>
        <taxon>Actinomycetes</taxon>
        <taxon>Mycobacteriales</taxon>
        <taxon>Mycobacteriaceae</taxon>
        <taxon>Mycolicibacterium</taxon>
    </lineage>
</organism>
<dbReference type="Pfam" id="PF08241">
    <property type="entry name" value="Methyltransf_11"/>
    <property type="match status" value="1"/>
</dbReference>